<proteinExistence type="predicted"/>
<reference evidence="2 5" key="2">
    <citation type="submission" date="2018-03" db="EMBL/GenBank/DDBJ databases">
        <title>The uncultured portion of the human microbiome is neutrally assembled.</title>
        <authorList>
            <person name="Jeraldo P."/>
            <person name="Boardman L."/>
            <person name="White B.A."/>
            <person name="Nelson H."/>
            <person name="Goldenfeld N."/>
            <person name="Chia N."/>
        </authorList>
    </citation>
    <scope>NUCLEOTIDE SEQUENCE [LARGE SCALE GENOMIC DNA]</scope>
    <source>
        <strain evidence="2">CIM:MAG 903</strain>
    </source>
</reference>
<accession>A0A1I2L977</accession>
<dbReference type="Proteomes" id="UP000182135">
    <property type="component" value="Unassembled WGS sequence"/>
</dbReference>
<evidence type="ECO:0000313" key="5">
    <source>
        <dbReference type="Proteomes" id="UP000246114"/>
    </source>
</evidence>
<keyword evidence="1" id="KW-1133">Transmembrane helix</keyword>
<keyword evidence="1" id="KW-0472">Membrane</keyword>
<reference evidence="3 4" key="1">
    <citation type="submission" date="2016-10" db="EMBL/GenBank/DDBJ databases">
        <authorList>
            <person name="de Groot N.N."/>
        </authorList>
    </citation>
    <scope>NUCLEOTIDE SEQUENCE [LARGE SCALE GENOMIC DNA]</scope>
    <source>
        <strain evidence="3 4">NLAE-zl-G419</strain>
    </source>
</reference>
<sequence length="106" mass="12349">MRYNNIYRNPVSLKSLIKDGLTVLSWASVTFTIIVLISVFLSTHNIIYIKFLNNYYALQISMSITFFLWSAKFFTYGKNKTSKFTYSFICMLLSIGSLCFTMLNVY</sequence>
<dbReference type="EMBL" id="FOOE01000009">
    <property type="protein sequence ID" value="SFF75922.1"/>
    <property type="molecule type" value="Genomic_DNA"/>
</dbReference>
<protein>
    <submittedName>
        <fullName evidence="3">Uncharacterized protein</fullName>
    </submittedName>
</protein>
<organism evidence="3 4">
    <name type="scientific">Clostridium cadaveris</name>
    <dbReference type="NCBI Taxonomy" id="1529"/>
    <lineage>
        <taxon>Bacteria</taxon>
        <taxon>Bacillati</taxon>
        <taxon>Bacillota</taxon>
        <taxon>Clostridia</taxon>
        <taxon>Eubacteriales</taxon>
        <taxon>Clostridiaceae</taxon>
        <taxon>Clostridium</taxon>
    </lineage>
</organism>
<feature type="transmembrane region" description="Helical" evidence="1">
    <location>
        <begin position="55"/>
        <end position="74"/>
    </location>
</feature>
<evidence type="ECO:0000313" key="4">
    <source>
        <dbReference type="Proteomes" id="UP000182135"/>
    </source>
</evidence>
<feature type="transmembrane region" description="Helical" evidence="1">
    <location>
        <begin position="21"/>
        <end position="43"/>
    </location>
</feature>
<gene>
    <name evidence="2" type="ORF">DBY38_11090</name>
    <name evidence="3" type="ORF">SAMN04487885_10986</name>
</gene>
<keyword evidence="1" id="KW-0812">Transmembrane</keyword>
<keyword evidence="4" id="KW-1185">Reference proteome</keyword>
<evidence type="ECO:0000313" key="3">
    <source>
        <dbReference type="EMBL" id="SFF75922.1"/>
    </source>
</evidence>
<dbReference type="STRING" id="1529.SAMN04487885_10986"/>
<evidence type="ECO:0000256" key="1">
    <source>
        <dbReference type="SAM" id="Phobius"/>
    </source>
</evidence>
<dbReference type="AlphaFoldDB" id="A0A1I2L977"/>
<feature type="transmembrane region" description="Helical" evidence="1">
    <location>
        <begin position="86"/>
        <end position="105"/>
    </location>
</feature>
<dbReference type="OrthoDB" id="1920284at2"/>
<dbReference type="eggNOG" id="ENOG502ZU1K">
    <property type="taxonomic scope" value="Bacteria"/>
</dbReference>
<dbReference type="RefSeq" id="WP_035770266.1">
    <property type="nucleotide sequence ID" value="NZ_BAAACD010000005.1"/>
</dbReference>
<evidence type="ECO:0000313" key="2">
    <source>
        <dbReference type="EMBL" id="PWL52467.1"/>
    </source>
</evidence>
<dbReference type="Proteomes" id="UP000246114">
    <property type="component" value="Unassembled WGS sequence"/>
</dbReference>
<dbReference type="EMBL" id="QAMZ01000049">
    <property type="protein sequence ID" value="PWL52467.1"/>
    <property type="molecule type" value="Genomic_DNA"/>
</dbReference>
<name>A0A1I2L977_9CLOT</name>